<keyword evidence="3" id="KW-1185">Reference proteome</keyword>
<dbReference type="InterPro" id="IPR029044">
    <property type="entry name" value="Nucleotide-diphossugar_trans"/>
</dbReference>
<feature type="domain" description="DUF4301" evidence="1">
    <location>
        <begin position="4"/>
        <end position="506"/>
    </location>
</feature>
<gene>
    <name evidence="2" type="ORF">DZ858_04655</name>
</gene>
<organism evidence="2 3">
    <name type="scientific">Marixanthomonas ophiurae</name>
    <dbReference type="NCBI Taxonomy" id="387659"/>
    <lineage>
        <taxon>Bacteria</taxon>
        <taxon>Pseudomonadati</taxon>
        <taxon>Bacteroidota</taxon>
        <taxon>Flavobacteriia</taxon>
        <taxon>Flavobacteriales</taxon>
        <taxon>Flavobacteriaceae</taxon>
        <taxon>Marixanthomonas</taxon>
    </lineage>
</organism>
<name>A0A3E1QB50_9FLAO</name>
<accession>A0A3E1QB50</accession>
<dbReference type="InterPro" id="IPR025393">
    <property type="entry name" value="DUF4301"/>
</dbReference>
<sequence>MLNKKDVKQIEKSGHTVESVAKQLETFAKGIPYSAIVTTASIGNGIEAISEEKQQQLIHLFEAEKQQMELVKFVPASGAATRMFKFLYQFLKEYDPDEESLNKYIKKGNHKALDVFISNVKDFAFVNEVRSKIRELYPDYKTSKKGKRAHYFVKAMLQPKGLGYRNLPKGLIPFHKYKKYYTTAFEEQLYEAAFYASAKDNAYLHFTFSEAHVSKFKEEFEAVKSRLTKSTKTNFHISYSFQKKETDTIAVTEENQPFRDTNGNLIFRPSGHGALLENLNEVNSDIVFIKNIDNVIIRERVEEVAQYKKMLAGKLIWLQEKAFDFLEKLSSDTISEEEINDIRSFLWNHLNCKELPQTKEKLYEKLNRPLRVCGVVKNTGAPGGGPFWVKNNEGETTLQIVETAQIDMEDSHQKAIVNEATHFNPVDLVCGIRNFKGEKFDLKQYSDPDTGFISLKSQDGKPLKALELPGLWNGAMAKWNSVFVEVPLLTFNPVKTVNDLLQPEHRSNN</sequence>
<dbReference type="OrthoDB" id="5572060at2"/>
<dbReference type="RefSeq" id="WP_117158360.1">
    <property type="nucleotide sequence ID" value="NZ_QVID01000001.1"/>
</dbReference>
<dbReference type="Pfam" id="PF14134">
    <property type="entry name" value="DUF4301"/>
    <property type="match status" value="1"/>
</dbReference>
<dbReference type="SUPFAM" id="SSF53448">
    <property type="entry name" value="Nucleotide-diphospho-sugar transferases"/>
    <property type="match status" value="1"/>
</dbReference>
<dbReference type="EMBL" id="QVID01000001">
    <property type="protein sequence ID" value="RFN59362.1"/>
    <property type="molecule type" value="Genomic_DNA"/>
</dbReference>
<proteinExistence type="predicted"/>
<dbReference type="AlphaFoldDB" id="A0A3E1QB50"/>
<reference evidence="2 3" key="1">
    <citation type="journal article" date="2007" name="Int. J. Syst. Evol. Microbiol.">
        <title>Marixanthomonas ophiurae gen. nov., sp. nov., a marine bacterium of the family Flavobacteriaceae isolated from a deep-sea brittle star.</title>
        <authorList>
            <person name="Romanenko L.A."/>
            <person name="Uchino M."/>
            <person name="Frolova G.M."/>
            <person name="Mikhailov V.V."/>
        </authorList>
    </citation>
    <scope>NUCLEOTIDE SEQUENCE [LARGE SCALE GENOMIC DNA]</scope>
    <source>
        <strain evidence="2 3">KMM 3046</strain>
    </source>
</reference>
<dbReference type="Proteomes" id="UP000261082">
    <property type="component" value="Unassembled WGS sequence"/>
</dbReference>
<evidence type="ECO:0000259" key="1">
    <source>
        <dbReference type="Pfam" id="PF14134"/>
    </source>
</evidence>
<comment type="caution">
    <text evidence="2">The sequence shown here is derived from an EMBL/GenBank/DDBJ whole genome shotgun (WGS) entry which is preliminary data.</text>
</comment>
<evidence type="ECO:0000313" key="3">
    <source>
        <dbReference type="Proteomes" id="UP000261082"/>
    </source>
</evidence>
<evidence type="ECO:0000313" key="2">
    <source>
        <dbReference type="EMBL" id="RFN59362.1"/>
    </source>
</evidence>
<protein>
    <submittedName>
        <fullName evidence="2">DUF4301 family protein</fullName>
    </submittedName>
</protein>